<dbReference type="Proteomes" id="UP001589833">
    <property type="component" value="Unassembled WGS sequence"/>
</dbReference>
<dbReference type="EMBL" id="JBHLTR010000136">
    <property type="protein sequence ID" value="MFC0562553.1"/>
    <property type="molecule type" value="Genomic_DNA"/>
</dbReference>
<name>A0ABV6NR50_9BACI</name>
<comment type="caution">
    <text evidence="1">The sequence shown here is derived from an EMBL/GenBank/DDBJ whole genome shotgun (WGS) entry which is preliminary data.</text>
</comment>
<organism evidence="1 2">
    <name type="scientific">Halalkalibacter alkalisediminis</name>
    <dbReference type="NCBI Taxonomy" id="935616"/>
    <lineage>
        <taxon>Bacteria</taxon>
        <taxon>Bacillati</taxon>
        <taxon>Bacillota</taxon>
        <taxon>Bacilli</taxon>
        <taxon>Bacillales</taxon>
        <taxon>Bacillaceae</taxon>
        <taxon>Halalkalibacter</taxon>
    </lineage>
</organism>
<dbReference type="RefSeq" id="WP_273847612.1">
    <property type="nucleotide sequence ID" value="NZ_JAQQWT010000028.1"/>
</dbReference>
<keyword evidence="2" id="KW-1185">Reference proteome</keyword>
<accession>A0ABV6NR50</accession>
<sequence>MESYKISEYEESDFVGYYVLFDVKGFHQDNNENGLRTEIKDTLKFSVTVDEEAKIELIEYLSNGWK</sequence>
<protein>
    <submittedName>
        <fullName evidence="1">Uncharacterized protein</fullName>
    </submittedName>
</protein>
<reference evidence="1 2" key="1">
    <citation type="submission" date="2024-09" db="EMBL/GenBank/DDBJ databases">
        <authorList>
            <person name="Sun Q."/>
            <person name="Mori K."/>
        </authorList>
    </citation>
    <scope>NUCLEOTIDE SEQUENCE [LARGE SCALE GENOMIC DNA]</scope>
    <source>
        <strain evidence="1 2">NCAIM B.02301</strain>
    </source>
</reference>
<gene>
    <name evidence="1" type="ORF">ACFFH4_27400</name>
</gene>
<proteinExistence type="predicted"/>
<evidence type="ECO:0000313" key="2">
    <source>
        <dbReference type="Proteomes" id="UP001589833"/>
    </source>
</evidence>
<evidence type="ECO:0000313" key="1">
    <source>
        <dbReference type="EMBL" id="MFC0562553.1"/>
    </source>
</evidence>